<feature type="transmembrane region" description="Helical" evidence="6">
    <location>
        <begin position="357"/>
        <end position="383"/>
    </location>
</feature>
<evidence type="ECO:0000256" key="2">
    <source>
        <dbReference type="ARBA" id="ARBA00022475"/>
    </source>
</evidence>
<evidence type="ECO:0000256" key="6">
    <source>
        <dbReference type="SAM" id="Phobius"/>
    </source>
</evidence>
<dbReference type="InterPro" id="IPR050367">
    <property type="entry name" value="APC_superfamily"/>
</dbReference>
<feature type="transmembrane region" description="Helical" evidence="6">
    <location>
        <begin position="285"/>
        <end position="308"/>
    </location>
</feature>
<feature type="transmembrane region" description="Helical" evidence="6">
    <location>
        <begin position="329"/>
        <end position="351"/>
    </location>
</feature>
<dbReference type="PANTHER" id="PTHR42770:SF16">
    <property type="entry name" value="AMINO ACID PERMEASE"/>
    <property type="match status" value="1"/>
</dbReference>
<feature type="transmembrane region" description="Helical" evidence="6">
    <location>
        <begin position="119"/>
        <end position="138"/>
    </location>
</feature>
<keyword evidence="4 6" id="KW-1133">Transmembrane helix</keyword>
<dbReference type="Gene3D" id="1.20.1740.10">
    <property type="entry name" value="Amino acid/polyamine transporter I"/>
    <property type="match status" value="1"/>
</dbReference>
<feature type="transmembrane region" description="Helical" evidence="6">
    <location>
        <begin position="390"/>
        <end position="408"/>
    </location>
</feature>
<keyword evidence="3 6" id="KW-0812">Transmembrane</keyword>
<name>A0A4P8YL55_9ENTR</name>
<evidence type="ECO:0000256" key="5">
    <source>
        <dbReference type="ARBA" id="ARBA00023136"/>
    </source>
</evidence>
<dbReference type="OrthoDB" id="9804700at2"/>
<dbReference type="InterPro" id="IPR002293">
    <property type="entry name" value="AA/rel_permease1"/>
</dbReference>
<feature type="transmembrane region" description="Helical" evidence="6">
    <location>
        <begin position="84"/>
        <end position="107"/>
    </location>
</feature>
<dbReference type="Proteomes" id="UP000302163">
    <property type="component" value="Chromosome"/>
</dbReference>
<evidence type="ECO:0000256" key="1">
    <source>
        <dbReference type="ARBA" id="ARBA00004651"/>
    </source>
</evidence>
<dbReference type="PANTHER" id="PTHR42770">
    <property type="entry name" value="AMINO ACID TRANSPORTER-RELATED"/>
    <property type="match status" value="1"/>
</dbReference>
<keyword evidence="5 6" id="KW-0472">Membrane</keyword>
<dbReference type="Pfam" id="PF13520">
    <property type="entry name" value="AA_permease_2"/>
    <property type="match status" value="1"/>
</dbReference>
<keyword evidence="8" id="KW-1185">Reference proteome</keyword>
<feature type="transmembrane region" description="Helical" evidence="6">
    <location>
        <begin position="43"/>
        <end position="63"/>
    </location>
</feature>
<protein>
    <submittedName>
        <fullName evidence="7">APC family permease</fullName>
    </submittedName>
</protein>
<evidence type="ECO:0000313" key="8">
    <source>
        <dbReference type="Proteomes" id="UP000302163"/>
    </source>
</evidence>
<dbReference type="KEGG" id="izh:FEM41_18665"/>
<keyword evidence="2" id="KW-1003">Cell membrane</keyword>
<dbReference type="AlphaFoldDB" id="A0A4P8YL55"/>
<reference evidence="7 8" key="1">
    <citation type="submission" date="2019-05" db="EMBL/GenBank/DDBJ databases">
        <title>Complete genome sequence of Izhakiella calystegiae KSNA2, an endophyte isolated from beach morning glory (Calystegia soldanella).</title>
        <authorList>
            <person name="Jiang L."/>
            <person name="Jeong J.C."/>
            <person name="Kim C.Y."/>
            <person name="Kim D.H."/>
            <person name="Kim S.W."/>
            <person name="Lee j."/>
        </authorList>
    </citation>
    <scope>NUCLEOTIDE SEQUENCE [LARGE SCALE GENOMIC DNA]</scope>
    <source>
        <strain evidence="7 8">KSNA2</strain>
    </source>
</reference>
<evidence type="ECO:0000256" key="3">
    <source>
        <dbReference type="ARBA" id="ARBA00022692"/>
    </source>
</evidence>
<proteinExistence type="predicted"/>
<organism evidence="7 8">
    <name type="scientific">Jejubacter calystegiae</name>
    <dbReference type="NCBI Taxonomy" id="2579935"/>
    <lineage>
        <taxon>Bacteria</taxon>
        <taxon>Pseudomonadati</taxon>
        <taxon>Pseudomonadota</taxon>
        <taxon>Gammaproteobacteria</taxon>
        <taxon>Enterobacterales</taxon>
        <taxon>Enterobacteriaceae</taxon>
        <taxon>Jejubacter</taxon>
    </lineage>
</organism>
<dbReference type="GO" id="GO:0005886">
    <property type="term" value="C:plasma membrane"/>
    <property type="evidence" value="ECO:0007669"/>
    <property type="project" value="UniProtKB-SubCell"/>
</dbReference>
<feature type="transmembrane region" description="Helical" evidence="6">
    <location>
        <begin position="227"/>
        <end position="247"/>
    </location>
</feature>
<evidence type="ECO:0000256" key="4">
    <source>
        <dbReference type="ARBA" id="ARBA00022989"/>
    </source>
</evidence>
<dbReference type="GO" id="GO:0022857">
    <property type="term" value="F:transmembrane transporter activity"/>
    <property type="evidence" value="ECO:0007669"/>
    <property type="project" value="InterPro"/>
</dbReference>
<comment type="subcellular location">
    <subcellularLocation>
        <location evidence="1">Cell membrane</location>
        <topology evidence="1">Multi-pass membrane protein</topology>
    </subcellularLocation>
</comment>
<accession>A0A4P8YL55</accession>
<gene>
    <name evidence="7" type="ORF">FEM41_18665</name>
</gene>
<sequence>MGMALARSLRMRDLVIMGLLFIGPAAPVGLFGTLDATSGGVVPLVYVVATVVMGFTAWSYALMSRAVPNAGAVYAYTREGINPRVGFIAGWIILLDYLFIPAVAYLFSGISLNALVPSVPVWAWTLLAVVATTALNLTGLHKTRKVTMTVLIAEVIVLALILAGGLWVLWQQGFNRPLLAPFIGIDGVNSSAVLTGVSVAVLSYLGFDAISTFAEENQGSRNQPGRATMWCLILAGVLFVAQTWLGALLSPWDSQTLQQQPELQGKAYYVIVGDTISPWLGDALAFVKALGAAFSAMVGQAAAGRLLFSMGRAGALPGSLSQIGKRSGLPVTALLAAAAVNTVLAVIAASVDNGLSHLVSFVDVGAICGFILLHCSVIGLFLVKQRQRSLRSLLACGLMPLFGIAVLVPVLFHIHAPALVAGALWLVVGLVILWRRQGHATAAF</sequence>
<feature type="transmembrane region" description="Helical" evidence="6">
    <location>
        <begin position="414"/>
        <end position="434"/>
    </location>
</feature>
<feature type="transmembrane region" description="Helical" evidence="6">
    <location>
        <begin position="190"/>
        <end position="207"/>
    </location>
</feature>
<feature type="transmembrane region" description="Helical" evidence="6">
    <location>
        <begin position="150"/>
        <end position="170"/>
    </location>
</feature>
<dbReference type="EMBL" id="CP040428">
    <property type="protein sequence ID" value="QCT21531.1"/>
    <property type="molecule type" value="Genomic_DNA"/>
</dbReference>
<evidence type="ECO:0000313" key="7">
    <source>
        <dbReference type="EMBL" id="QCT21531.1"/>
    </source>
</evidence>
<dbReference type="PIRSF" id="PIRSF006060">
    <property type="entry name" value="AA_transporter"/>
    <property type="match status" value="1"/>
</dbReference>